<reference evidence="8 9" key="1">
    <citation type="journal article" date="2023" name="Genes (Basel)">
        <title>Chromosome-Level Genome Assembly and Circadian Gene Repertoire of the Patagonia Blennie Eleginops maclovinus-The Closest Ancestral Proxy of Antarctic Cryonotothenioids.</title>
        <authorList>
            <person name="Cheng C.C."/>
            <person name="Rivera-Colon A.G."/>
            <person name="Minhas B.F."/>
            <person name="Wilson L."/>
            <person name="Rayamajhi N."/>
            <person name="Vargas-Chacoff L."/>
            <person name="Catchen J.M."/>
        </authorList>
    </citation>
    <scope>NUCLEOTIDE SEQUENCE [LARGE SCALE GENOMIC DNA]</scope>
    <source>
        <strain evidence="8">JMC-PN-2008</strain>
    </source>
</reference>
<dbReference type="PANTHER" id="PTHR12049:SF7">
    <property type="entry name" value="PROTEIN ARGININE METHYLTRANSFERASE NDUFAF7, MITOCHONDRIAL"/>
    <property type="match status" value="1"/>
</dbReference>
<dbReference type="InterPro" id="IPR029063">
    <property type="entry name" value="SAM-dependent_MTases_sf"/>
</dbReference>
<dbReference type="GO" id="GO:0032259">
    <property type="term" value="P:methylation"/>
    <property type="evidence" value="ECO:0007669"/>
    <property type="project" value="UniProtKB-KW"/>
</dbReference>
<dbReference type="SUPFAM" id="SSF53335">
    <property type="entry name" value="S-adenosyl-L-methionine-dependent methyltransferases"/>
    <property type="match status" value="1"/>
</dbReference>
<evidence type="ECO:0000256" key="5">
    <source>
        <dbReference type="ARBA" id="ARBA00023128"/>
    </source>
</evidence>
<evidence type="ECO:0000256" key="1">
    <source>
        <dbReference type="ARBA" id="ARBA00004173"/>
    </source>
</evidence>
<comment type="function">
    <text evidence="7">Arginine methyltransferase involved in the assembly or stability of mitochondrial NADH:ubiquinone oxidoreductase complex (complex I).</text>
</comment>
<evidence type="ECO:0000256" key="6">
    <source>
        <dbReference type="ARBA" id="ARBA00048612"/>
    </source>
</evidence>
<comment type="similarity">
    <text evidence="2 7">Belongs to the NDUFAF7 family.</text>
</comment>
<name>A0AAN7WZH5_ELEMC</name>
<dbReference type="PANTHER" id="PTHR12049">
    <property type="entry name" value="PROTEIN ARGININE METHYLTRANSFERASE NDUFAF7, MITOCHONDRIAL"/>
    <property type="match status" value="1"/>
</dbReference>
<dbReference type="Proteomes" id="UP001346869">
    <property type="component" value="Unassembled WGS sequence"/>
</dbReference>
<sequence>MRACFGGKTQQLISRVFRHPVHPSAAVRWRVAQSRLLCSPPAGESKPSPSMLQHLTFKIKATGPITVAEYMREVLTNPVTGYYVRNNMLGPDGDFITSPEISQIFGELLGVWIVSEWMGAGRPKHLQLVELGPGKGSLASDILRVFSQLKSVLDGASVSLHLVEVSPALSRVQAQTLTGGNSVEASSEDEPVYRRGETSAGLPVFWYRRLEDVPAGFSIFIAHEFFDALPIHKFQRTQKGWREIMVDIDPEKQNRLRFVVYPSPTPASTALVQPDERRAHVEVCAEGGGPGAAAVPEDRGRRRRRAHRRLRTRWNEDGHVQSERRTHFKYSLLFKGLLGFKGHRLHDVLSSPGSADLTADVDFSFLRKMVGGGAACLGPVTQRMFLKNMGIDSRMQVLLRNCSDVSTRQQLISSYDMLTNPEKMGERFLFFSLLHHSRLAKPKRTEGLKLEKKSPAPLPVAGFTELSFS</sequence>
<dbReference type="EMBL" id="JAUZQC010000020">
    <property type="protein sequence ID" value="KAK5852575.1"/>
    <property type="molecule type" value="Genomic_DNA"/>
</dbReference>
<reference evidence="8 9" key="2">
    <citation type="journal article" date="2023" name="Mol. Biol. Evol.">
        <title>Genomics of Secondarily Temperate Adaptation in the Only Non-Antarctic Icefish.</title>
        <authorList>
            <person name="Rivera-Colon A.G."/>
            <person name="Rayamajhi N."/>
            <person name="Minhas B.F."/>
            <person name="Madrigal G."/>
            <person name="Bilyk K.T."/>
            <person name="Yoon V."/>
            <person name="Hune M."/>
            <person name="Gregory S."/>
            <person name="Cheng C.H.C."/>
            <person name="Catchen J.M."/>
        </authorList>
    </citation>
    <scope>NUCLEOTIDE SEQUENCE [LARGE SCALE GENOMIC DNA]</scope>
    <source>
        <strain evidence="8">JMC-PN-2008</strain>
    </source>
</reference>
<protein>
    <recommendedName>
        <fullName evidence="7">Protein arginine methyltransferase NDUFAF7</fullName>
        <ecNumber evidence="7">2.1.1.320</ecNumber>
    </recommendedName>
</protein>
<dbReference type="InterPro" id="IPR003788">
    <property type="entry name" value="NDUFAF7"/>
</dbReference>
<accession>A0AAN7WZH5</accession>
<evidence type="ECO:0000313" key="9">
    <source>
        <dbReference type="Proteomes" id="UP001346869"/>
    </source>
</evidence>
<dbReference type="InterPro" id="IPR038375">
    <property type="entry name" value="NDUFAF7_sf"/>
</dbReference>
<gene>
    <name evidence="8" type="ORF">PBY51_006428</name>
</gene>
<evidence type="ECO:0000256" key="4">
    <source>
        <dbReference type="ARBA" id="ARBA00022679"/>
    </source>
</evidence>
<keyword evidence="3 7" id="KW-0489">Methyltransferase</keyword>
<evidence type="ECO:0000313" key="8">
    <source>
        <dbReference type="EMBL" id="KAK5852575.1"/>
    </source>
</evidence>
<evidence type="ECO:0000256" key="7">
    <source>
        <dbReference type="RuleBase" id="RU364114"/>
    </source>
</evidence>
<dbReference type="GO" id="GO:0035243">
    <property type="term" value="F:protein-arginine omega-N symmetric methyltransferase activity"/>
    <property type="evidence" value="ECO:0007669"/>
    <property type="project" value="UniProtKB-EC"/>
</dbReference>
<keyword evidence="4 7" id="KW-0808">Transferase</keyword>
<keyword evidence="9" id="KW-1185">Reference proteome</keyword>
<dbReference type="EC" id="2.1.1.320" evidence="7"/>
<dbReference type="Pfam" id="PF02636">
    <property type="entry name" value="Methyltransf_28"/>
    <property type="match status" value="1"/>
</dbReference>
<keyword evidence="5 7" id="KW-0496">Mitochondrion</keyword>
<evidence type="ECO:0000256" key="3">
    <source>
        <dbReference type="ARBA" id="ARBA00022603"/>
    </source>
</evidence>
<comment type="subcellular location">
    <subcellularLocation>
        <location evidence="1 7">Mitochondrion</location>
    </subcellularLocation>
</comment>
<dbReference type="AlphaFoldDB" id="A0AAN7WZH5"/>
<comment type="catalytic activity">
    <reaction evidence="6 7">
        <text>L-arginyl-[protein] + 2 S-adenosyl-L-methionine = N(omega),N(omega)'-dimethyl-L-arginyl-[protein] + 2 S-adenosyl-L-homocysteine + 2 H(+)</text>
        <dbReference type="Rhea" id="RHEA:48108"/>
        <dbReference type="Rhea" id="RHEA-COMP:10532"/>
        <dbReference type="Rhea" id="RHEA-COMP:11992"/>
        <dbReference type="ChEBI" id="CHEBI:15378"/>
        <dbReference type="ChEBI" id="CHEBI:29965"/>
        <dbReference type="ChEBI" id="CHEBI:57856"/>
        <dbReference type="ChEBI" id="CHEBI:59789"/>
        <dbReference type="ChEBI" id="CHEBI:88221"/>
        <dbReference type="EC" id="2.1.1.320"/>
    </reaction>
</comment>
<dbReference type="GO" id="GO:0032981">
    <property type="term" value="P:mitochondrial respiratory chain complex I assembly"/>
    <property type="evidence" value="ECO:0007669"/>
    <property type="project" value="TreeGrafter"/>
</dbReference>
<dbReference type="Gene3D" id="3.40.50.12710">
    <property type="match status" value="2"/>
</dbReference>
<comment type="caution">
    <text evidence="8">The sequence shown here is derived from an EMBL/GenBank/DDBJ whole genome shotgun (WGS) entry which is preliminary data.</text>
</comment>
<dbReference type="GO" id="GO:0005739">
    <property type="term" value="C:mitochondrion"/>
    <property type="evidence" value="ECO:0007669"/>
    <property type="project" value="UniProtKB-SubCell"/>
</dbReference>
<proteinExistence type="inferred from homology"/>
<evidence type="ECO:0000256" key="2">
    <source>
        <dbReference type="ARBA" id="ARBA00005891"/>
    </source>
</evidence>
<organism evidence="8 9">
    <name type="scientific">Eleginops maclovinus</name>
    <name type="common">Patagonian blennie</name>
    <name type="synonym">Eleginus maclovinus</name>
    <dbReference type="NCBI Taxonomy" id="56733"/>
    <lineage>
        <taxon>Eukaryota</taxon>
        <taxon>Metazoa</taxon>
        <taxon>Chordata</taxon>
        <taxon>Craniata</taxon>
        <taxon>Vertebrata</taxon>
        <taxon>Euteleostomi</taxon>
        <taxon>Actinopterygii</taxon>
        <taxon>Neopterygii</taxon>
        <taxon>Teleostei</taxon>
        <taxon>Neoteleostei</taxon>
        <taxon>Acanthomorphata</taxon>
        <taxon>Eupercaria</taxon>
        <taxon>Perciformes</taxon>
        <taxon>Notothenioidei</taxon>
        <taxon>Eleginopidae</taxon>
        <taxon>Eleginops</taxon>
    </lineage>
</organism>